<evidence type="ECO:0000313" key="1">
    <source>
        <dbReference type="EMBL" id="CAB4560677.1"/>
    </source>
</evidence>
<name>A0A6J6D9V3_9ZZZZ</name>
<proteinExistence type="predicted"/>
<sequence>MNFIAVDAGTVTVAPVCGLRPVRALRLVVLNEPKPGHATFSPFLVEATTRSKKAVSVRSASALVHSACFATSSMSSALVIVVSSSESEWCFKLSSKFTQLQAFKSLQMQLSHFFHSFSELSTDATQRLQHRCAHYSTLVTTRCGYEDFRAFAFV</sequence>
<protein>
    <submittedName>
        <fullName evidence="1">Unannotated protein</fullName>
    </submittedName>
</protein>
<accession>A0A6J6D9V3</accession>
<gene>
    <name evidence="1" type="ORF">UFOPK1572_00809</name>
</gene>
<dbReference type="EMBL" id="CAEZTC010000091">
    <property type="protein sequence ID" value="CAB4560677.1"/>
    <property type="molecule type" value="Genomic_DNA"/>
</dbReference>
<organism evidence="1">
    <name type="scientific">freshwater metagenome</name>
    <dbReference type="NCBI Taxonomy" id="449393"/>
    <lineage>
        <taxon>unclassified sequences</taxon>
        <taxon>metagenomes</taxon>
        <taxon>ecological metagenomes</taxon>
    </lineage>
</organism>
<dbReference type="AlphaFoldDB" id="A0A6J6D9V3"/>
<reference evidence="1" key="1">
    <citation type="submission" date="2020-05" db="EMBL/GenBank/DDBJ databases">
        <authorList>
            <person name="Chiriac C."/>
            <person name="Salcher M."/>
            <person name="Ghai R."/>
            <person name="Kavagutti S V."/>
        </authorList>
    </citation>
    <scope>NUCLEOTIDE SEQUENCE</scope>
</reference>